<dbReference type="Gene3D" id="3.40.50.2300">
    <property type="match status" value="2"/>
</dbReference>
<keyword evidence="6 15" id="KW-1133">Transmembrane helix</keyword>
<evidence type="ECO:0000256" key="9">
    <source>
        <dbReference type="ARBA" id="ARBA00023170"/>
    </source>
</evidence>
<evidence type="ECO:0000256" key="16">
    <source>
        <dbReference type="SAM" id="SignalP"/>
    </source>
</evidence>
<dbReference type="SMART" id="SM00079">
    <property type="entry name" value="PBPe"/>
    <property type="match status" value="1"/>
</dbReference>
<feature type="chain" id="PRO_5024410040" description="Glutamate receptor" evidence="16">
    <location>
        <begin position="35"/>
        <end position="973"/>
    </location>
</feature>
<dbReference type="AlphaFoldDB" id="A0A5N5GEB9"/>
<dbReference type="SUPFAM" id="SSF53850">
    <property type="entry name" value="Periplasmic binding protein-like II"/>
    <property type="match status" value="1"/>
</dbReference>
<evidence type="ECO:0000256" key="4">
    <source>
        <dbReference type="ARBA" id="ARBA00022692"/>
    </source>
</evidence>
<dbReference type="SUPFAM" id="SSF53822">
    <property type="entry name" value="Periplasmic binding protein-like I"/>
    <property type="match status" value="1"/>
</dbReference>
<organism evidence="18 19">
    <name type="scientific">Pyrus ussuriensis x Pyrus communis</name>
    <dbReference type="NCBI Taxonomy" id="2448454"/>
    <lineage>
        <taxon>Eukaryota</taxon>
        <taxon>Viridiplantae</taxon>
        <taxon>Streptophyta</taxon>
        <taxon>Embryophyta</taxon>
        <taxon>Tracheophyta</taxon>
        <taxon>Spermatophyta</taxon>
        <taxon>Magnoliopsida</taxon>
        <taxon>eudicotyledons</taxon>
        <taxon>Gunneridae</taxon>
        <taxon>Pentapetalae</taxon>
        <taxon>rosids</taxon>
        <taxon>fabids</taxon>
        <taxon>Rosales</taxon>
        <taxon>Rosaceae</taxon>
        <taxon>Amygdaloideae</taxon>
        <taxon>Maleae</taxon>
        <taxon>Pyrus</taxon>
    </lineage>
</organism>
<dbReference type="Gene3D" id="1.10.287.70">
    <property type="match status" value="1"/>
</dbReference>
<keyword evidence="10" id="KW-0325">Glycoprotein</keyword>
<dbReference type="InterPro" id="IPR044440">
    <property type="entry name" value="GABAb_receptor_plant_PBP1"/>
</dbReference>
<dbReference type="Pfam" id="PF10613">
    <property type="entry name" value="Lig_chan-Glu_bd"/>
    <property type="match status" value="1"/>
</dbReference>
<comment type="caution">
    <text evidence="18">The sequence shown here is derived from an EMBL/GenBank/DDBJ whole genome shotgun (WGS) entry which is preliminary data.</text>
</comment>
<proteinExistence type="inferred from homology"/>
<dbReference type="InterPro" id="IPR017103">
    <property type="entry name" value="Iontropic_Glu_rcpt_pln"/>
</dbReference>
<dbReference type="InterPro" id="IPR001320">
    <property type="entry name" value="Iontro_rcpt_C"/>
</dbReference>
<dbReference type="Proteomes" id="UP000327157">
    <property type="component" value="Chromosome 9"/>
</dbReference>
<evidence type="ECO:0000256" key="8">
    <source>
        <dbReference type="ARBA" id="ARBA00023136"/>
    </source>
</evidence>
<name>A0A5N5GEB9_9ROSA</name>
<keyword evidence="4 15" id="KW-0812">Transmembrane</keyword>
<dbReference type="InterPro" id="IPR019594">
    <property type="entry name" value="Glu/Gly-bd"/>
</dbReference>
<evidence type="ECO:0000256" key="15">
    <source>
        <dbReference type="SAM" id="Phobius"/>
    </source>
</evidence>
<keyword evidence="12 13" id="KW-0407">Ion channel</keyword>
<feature type="domain" description="Ionotropic glutamate receptor C-terminal" evidence="17">
    <location>
        <begin position="484"/>
        <end position="826"/>
    </location>
</feature>
<protein>
    <recommendedName>
        <fullName evidence="13">Glutamate receptor</fullName>
    </recommendedName>
</protein>
<evidence type="ECO:0000256" key="12">
    <source>
        <dbReference type="ARBA" id="ARBA00023303"/>
    </source>
</evidence>
<dbReference type="GO" id="GO:0016020">
    <property type="term" value="C:membrane"/>
    <property type="evidence" value="ECO:0007669"/>
    <property type="project" value="UniProtKB-SubCell"/>
</dbReference>
<comment type="subcellular location">
    <subcellularLocation>
        <location evidence="1">Membrane</location>
        <topology evidence="1">Multi-pass membrane protein</topology>
    </subcellularLocation>
</comment>
<dbReference type="CDD" id="cd19990">
    <property type="entry name" value="PBP1_GABAb_receptor_plant"/>
    <property type="match status" value="1"/>
</dbReference>
<sequence>MEVLLMNRPTDHVCKTRTLLALILCMWVSMQVMAGTENATHLSARPSSLNIGALFTFNSVIGRAAKPAILAAIDDVNSDQSILRGTKLNITLHDTNCSGFLGTVEAMELIENDVVAAVGPQSSGIAHVISHVVNELHVPLLSFGATDPSLAALQYPYFVRTTQSDYFQMYAVADLVEYFGWREVIAIFVDDDYGRNGISILGDALAVKRSKISYKAAFSPGAPKSDINELLVGVNLMESRVYIVHVNPDSGLTIFSIAKSLGMMTSGYVWIATDWLPSHLDSLNSPGPDIMNLLQGVVALRHHTPDTDLKKRFMSRWSKLQHDGSPSFNSYALYAYDSIWLAARALDVFFNEGGNVSFSNDRRLKATNRSTLHLTSLRIFDGGQKYLQTILKMNFTGISGQIEFDQDKYLVRPAYDILNIGGTGSRRVGYWSNSTGLSVIAPEILYKKPFNRNTTAQLYSVIWPGEVTAIPRGWVFPNNGRPLRIGVPYRVSYEDFVVKDKSPPGVRGYCIDVFEAAVNLLPYAVPRTYILYGDGKRNPEYSSLVAQVVQNKFDAAVGDIAITTNRTRIVDFTQPYMESGLVVVVPVKEEKSNAWAFLKPFTYQMWLVTGAFFLFVGAVVWILEHRMNHEFRGPPSQQLITIFWFSFSTMFFSHRENTVSTLGRLVLIIWLFVVLIINSSYTASLTSILTVQRLTSRIEGIDNLKSSNDRIGVQDGSFVWRYLVDEMNIAESRLVKLEDMEAYIKALTDGPTRGGVAAIVDELPYIELFMSSTKCAFRTVGPEFSKSGWGFAFQKDSPLAVDLSTAILQLSENGDLQKIRNKWLTRNECPTQLNKVDGGQLSLTSFWGLFLICGIACFLALAVFFCRILCQYRRFTPEPVEADVEEIGPTNTRSRRLLWSTIFKDLMVFVDKKEAEIKHMLKRKISDSKHEASPSADGRLHSLREEDLSADGQLHSLREEDLRADGRLHSLRT</sequence>
<evidence type="ECO:0000256" key="5">
    <source>
        <dbReference type="ARBA" id="ARBA00022729"/>
    </source>
</evidence>
<keyword evidence="14" id="KW-1015">Disulfide bond</keyword>
<gene>
    <name evidence="18" type="ORF">D8674_035944</name>
</gene>
<dbReference type="EMBL" id="SMOL01000458">
    <property type="protein sequence ID" value="KAB2613628.1"/>
    <property type="molecule type" value="Genomic_DNA"/>
</dbReference>
<dbReference type="GO" id="GO:0009611">
    <property type="term" value="P:response to wounding"/>
    <property type="evidence" value="ECO:0007669"/>
    <property type="project" value="UniProtKB-ARBA"/>
</dbReference>
<dbReference type="Pfam" id="PF00060">
    <property type="entry name" value="Lig_chan"/>
    <property type="match status" value="1"/>
</dbReference>
<evidence type="ECO:0000313" key="18">
    <source>
        <dbReference type="EMBL" id="KAB2613628.1"/>
    </source>
</evidence>
<dbReference type="GO" id="GO:1901701">
    <property type="term" value="P:cellular response to oxygen-containing compound"/>
    <property type="evidence" value="ECO:0007669"/>
    <property type="project" value="UniProtKB-ARBA"/>
</dbReference>
<dbReference type="FunFam" id="1.10.287.70:FF:000037">
    <property type="entry name" value="Glutamate receptor"/>
    <property type="match status" value="1"/>
</dbReference>
<evidence type="ECO:0000256" key="1">
    <source>
        <dbReference type="ARBA" id="ARBA00004141"/>
    </source>
</evidence>
<dbReference type="FunFam" id="3.40.190.10:FF:000054">
    <property type="entry name" value="Glutamate receptor"/>
    <property type="match status" value="1"/>
</dbReference>
<dbReference type="InterPro" id="IPR028082">
    <property type="entry name" value="Peripla_BP_I"/>
</dbReference>
<reference evidence="18 19" key="3">
    <citation type="submission" date="2019-11" db="EMBL/GenBank/DDBJ databases">
        <title>A de novo genome assembly of a pear dwarfing rootstock.</title>
        <authorList>
            <person name="Wang F."/>
            <person name="Wang J."/>
            <person name="Li S."/>
            <person name="Zhang Y."/>
            <person name="Fang M."/>
            <person name="Ma L."/>
            <person name="Zhao Y."/>
            <person name="Jiang S."/>
        </authorList>
    </citation>
    <scope>NUCLEOTIDE SEQUENCE [LARGE SCALE GENOMIC DNA]</scope>
    <source>
        <strain evidence="18">S2</strain>
        <tissue evidence="18">Leaf</tissue>
    </source>
</reference>
<keyword evidence="5 16" id="KW-0732">Signal</keyword>
<feature type="signal peptide" evidence="16">
    <location>
        <begin position="1"/>
        <end position="34"/>
    </location>
</feature>
<keyword evidence="11 13" id="KW-1071">Ligand-gated ion channel</keyword>
<dbReference type="Gene3D" id="3.40.190.10">
    <property type="entry name" value="Periplasmic binding protein-like II"/>
    <property type="match status" value="2"/>
</dbReference>
<feature type="disulfide bond" evidence="14">
    <location>
        <begin position="775"/>
        <end position="829"/>
    </location>
</feature>
<evidence type="ECO:0000256" key="3">
    <source>
        <dbReference type="ARBA" id="ARBA00022448"/>
    </source>
</evidence>
<evidence type="ECO:0000256" key="2">
    <source>
        <dbReference type="ARBA" id="ARBA00008685"/>
    </source>
</evidence>
<dbReference type="FunFam" id="3.40.190.10:FF:000175">
    <property type="entry name" value="Glutamate receptor"/>
    <property type="match status" value="1"/>
</dbReference>
<dbReference type="PANTHER" id="PTHR18966">
    <property type="entry name" value="IONOTROPIC GLUTAMATE RECEPTOR"/>
    <property type="match status" value="1"/>
</dbReference>
<comment type="similarity">
    <text evidence="2 13">Belongs to the glutamate-gated ion channel (TC 1.A.10.1) family.</text>
</comment>
<evidence type="ECO:0000256" key="11">
    <source>
        <dbReference type="ARBA" id="ARBA00023286"/>
    </source>
</evidence>
<keyword evidence="9 13" id="KW-0675">Receptor</keyword>
<dbReference type="CDD" id="cd13686">
    <property type="entry name" value="GluR_Plant"/>
    <property type="match status" value="1"/>
</dbReference>
<evidence type="ECO:0000256" key="14">
    <source>
        <dbReference type="PIRSR" id="PIRSR037090-50"/>
    </source>
</evidence>
<dbReference type="PIRSF" id="PIRSF037090">
    <property type="entry name" value="Iontro_Glu-like_rcpt_pln"/>
    <property type="match status" value="1"/>
</dbReference>
<feature type="transmembrane region" description="Helical" evidence="15">
    <location>
        <begin position="603"/>
        <end position="623"/>
    </location>
</feature>
<dbReference type="InterPro" id="IPR015683">
    <property type="entry name" value="Ionotropic_Glu_rcpt"/>
</dbReference>
<reference evidence="19" key="2">
    <citation type="submission" date="2019-10" db="EMBL/GenBank/DDBJ databases">
        <title>A de novo genome assembly of a pear dwarfing rootstock.</title>
        <authorList>
            <person name="Wang F."/>
            <person name="Wang J."/>
            <person name="Li S."/>
            <person name="Zhang Y."/>
            <person name="Fang M."/>
            <person name="Ma L."/>
            <person name="Zhao Y."/>
            <person name="Jiang S."/>
        </authorList>
    </citation>
    <scope>NUCLEOTIDE SEQUENCE [LARGE SCALE GENOMIC DNA]</scope>
</reference>
<evidence type="ECO:0000256" key="13">
    <source>
        <dbReference type="PIRNR" id="PIRNR037090"/>
    </source>
</evidence>
<evidence type="ECO:0000256" key="7">
    <source>
        <dbReference type="ARBA" id="ARBA00023065"/>
    </source>
</evidence>
<keyword evidence="3 13" id="KW-0813">Transport</keyword>
<dbReference type="OrthoDB" id="5984008at2759"/>
<evidence type="ECO:0000313" key="19">
    <source>
        <dbReference type="Proteomes" id="UP000327157"/>
    </source>
</evidence>
<dbReference type="GO" id="GO:0015276">
    <property type="term" value="F:ligand-gated monoatomic ion channel activity"/>
    <property type="evidence" value="ECO:0007669"/>
    <property type="project" value="InterPro"/>
</dbReference>
<comment type="function">
    <text evidence="13">Glutamate-gated receptor that probably acts as non-selective cation channel.</text>
</comment>
<dbReference type="FunFam" id="3.40.50.2300:FF:000081">
    <property type="entry name" value="Glutamate receptor"/>
    <property type="match status" value="1"/>
</dbReference>
<keyword evidence="7 13" id="KW-0406">Ion transport</keyword>
<evidence type="ECO:0000259" key="17">
    <source>
        <dbReference type="SMART" id="SM00079"/>
    </source>
</evidence>
<feature type="transmembrane region" description="Helical" evidence="15">
    <location>
        <begin position="665"/>
        <end position="689"/>
    </location>
</feature>
<accession>A0A5N5GEB9</accession>
<feature type="transmembrane region" description="Helical" evidence="15">
    <location>
        <begin position="845"/>
        <end position="865"/>
    </location>
</feature>
<keyword evidence="8 13" id="KW-0472">Membrane</keyword>
<evidence type="ECO:0000256" key="10">
    <source>
        <dbReference type="ARBA" id="ARBA00023180"/>
    </source>
</evidence>
<dbReference type="InterPro" id="IPR001828">
    <property type="entry name" value="ANF_lig-bd_rcpt"/>
</dbReference>
<keyword evidence="19" id="KW-1185">Reference proteome</keyword>
<evidence type="ECO:0000256" key="6">
    <source>
        <dbReference type="ARBA" id="ARBA00022989"/>
    </source>
</evidence>
<dbReference type="GO" id="GO:0007165">
    <property type="term" value="P:signal transduction"/>
    <property type="evidence" value="ECO:0007669"/>
    <property type="project" value="UniProtKB-ARBA"/>
</dbReference>
<reference evidence="18 19" key="1">
    <citation type="submission" date="2019-09" db="EMBL/GenBank/DDBJ databases">
        <authorList>
            <person name="Ou C."/>
        </authorList>
    </citation>
    <scope>NUCLEOTIDE SEQUENCE [LARGE SCALE GENOMIC DNA]</scope>
    <source>
        <strain evidence="18">S2</strain>
        <tissue evidence="18">Leaf</tissue>
    </source>
</reference>
<dbReference type="PRINTS" id="PR01176">
    <property type="entry name" value="GABABRECEPTR"/>
</dbReference>
<dbReference type="Pfam" id="PF01094">
    <property type="entry name" value="ANF_receptor"/>
    <property type="match status" value="1"/>
</dbReference>